<protein>
    <recommendedName>
        <fullName evidence="4">Secreted protein</fullName>
    </recommendedName>
</protein>
<evidence type="ECO:0000256" key="1">
    <source>
        <dbReference type="SAM" id="SignalP"/>
    </source>
</evidence>
<dbReference type="OrthoDB" id="4552986at2"/>
<name>A0A5N0ER69_9NOCA</name>
<reference evidence="2 3" key="1">
    <citation type="submission" date="2019-09" db="EMBL/GenBank/DDBJ databases">
        <authorList>
            <person name="Wang X."/>
        </authorList>
    </citation>
    <scope>NUCLEOTIDE SEQUENCE [LARGE SCALE GENOMIC DNA]</scope>
    <source>
        <strain evidence="2 3">CICC 11023</strain>
    </source>
</reference>
<accession>A0A5N0ER69</accession>
<dbReference type="Proteomes" id="UP000323876">
    <property type="component" value="Unassembled WGS sequence"/>
</dbReference>
<dbReference type="RefSeq" id="WP_150400641.1">
    <property type="nucleotide sequence ID" value="NZ_VXLC01000001.1"/>
</dbReference>
<comment type="caution">
    <text evidence="2">The sequence shown here is derived from an EMBL/GenBank/DDBJ whole genome shotgun (WGS) entry which is preliminary data.</text>
</comment>
<proteinExistence type="predicted"/>
<keyword evidence="1" id="KW-0732">Signal</keyword>
<evidence type="ECO:0000313" key="2">
    <source>
        <dbReference type="EMBL" id="KAA8890735.1"/>
    </source>
</evidence>
<evidence type="ECO:0008006" key="4">
    <source>
        <dbReference type="Google" id="ProtNLM"/>
    </source>
</evidence>
<keyword evidence="3" id="KW-1185">Reference proteome</keyword>
<sequence length="157" mass="16601">MRHRNWLVRIPVVGALLVGALLATNATATADDALGTQLGYTNTLCYDPLTFATITGNAGNRPDVGGPGAASVWYGIQHYLFVYPPCTVTVFANWRNLTTGDSGSVPVLVSGGWGFALPMNPGAVGRADLPTGRGRISITTTTDRPHQALPAFEFTVR</sequence>
<dbReference type="EMBL" id="VXLC01000001">
    <property type="protein sequence ID" value="KAA8890735.1"/>
    <property type="molecule type" value="Genomic_DNA"/>
</dbReference>
<feature type="signal peptide" evidence="1">
    <location>
        <begin position="1"/>
        <end position="30"/>
    </location>
</feature>
<organism evidence="2 3">
    <name type="scientific">Nocardia colli</name>
    <dbReference type="NCBI Taxonomy" id="2545717"/>
    <lineage>
        <taxon>Bacteria</taxon>
        <taxon>Bacillati</taxon>
        <taxon>Actinomycetota</taxon>
        <taxon>Actinomycetes</taxon>
        <taxon>Mycobacteriales</taxon>
        <taxon>Nocardiaceae</taxon>
        <taxon>Nocardia</taxon>
    </lineage>
</organism>
<evidence type="ECO:0000313" key="3">
    <source>
        <dbReference type="Proteomes" id="UP000323876"/>
    </source>
</evidence>
<gene>
    <name evidence="2" type="ORF">F3087_05700</name>
</gene>
<feature type="chain" id="PRO_5024385868" description="Secreted protein" evidence="1">
    <location>
        <begin position="31"/>
        <end position="157"/>
    </location>
</feature>
<dbReference type="AlphaFoldDB" id="A0A5N0ER69"/>